<dbReference type="Proteomes" id="UP000000422">
    <property type="component" value="Chromosome"/>
</dbReference>
<dbReference type="InterPro" id="IPR011055">
    <property type="entry name" value="Dup_hybrid_motif"/>
</dbReference>
<dbReference type="EMBL" id="BX571657">
    <property type="protein sequence ID" value="CAE09418.1"/>
    <property type="molecule type" value="Genomic_DNA"/>
</dbReference>
<dbReference type="CDD" id="cd12797">
    <property type="entry name" value="M23_peptidase"/>
    <property type="match status" value="1"/>
</dbReference>
<dbReference type="GO" id="GO:0030313">
    <property type="term" value="C:cell envelope"/>
    <property type="evidence" value="ECO:0007669"/>
    <property type="project" value="UniProtKB-SubCell"/>
</dbReference>
<sequence>MRFVWLWLVMGATLLFGAVAEERAWPKGATFLTFLEENKIPLSLYYSLPGEDKELAAEIYSGVRFHVLKDEESGEFLQALIPITEDSQIHVYKEKGEGNYGMAIIPISYFEKSQSVVLSMNASPYQDILEATGDYSLAGEFVSAYKNSLDFRRSIQRDDKLAVLYDRKYRLGKPFGSPSIKASMVETRGKPNFIFLFKDGRYYDDTGREMASFLLTTPLNYSRISSRFSSGRKHPVLGIVRPHLGVDYAAPKGTPIKAAGDGRVVFAGTKGGYGTTLIVAHADGYKTLYAHLNGIAKGIRTGVSVKQGSLIGFVGSSGLSTGPHLHLGLYKNDKAIDPLKSLKITKSALAGKERQEFMQLAQSYKSSLQEVVAQGVFPALGNAPEFLVKSELKPSSLRVE</sequence>
<dbReference type="InterPro" id="IPR040653">
    <property type="entry name" value="Csd3_N"/>
</dbReference>
<evidence type="ECO:0000259" key="8">
    <source>
        <dbReference type="Pfam" id="PF01551"/>
    </source>
</evidence>
<dbReference type="SUPFAM" id="SSF51261">
    <property type="entry name" value="Duplicated hybrid motif"/>
    <property type="match status" value="1"/>
</dbReference>
<feature type="domain" description="M23ase beta-sheet core" evidence="8">
    <location>
        <begin position="242"/>
        <end position="338"/>
    </location>
</feature>
<dbReference type="InterPro" id="IPR016047">
    <property type="entry name" value="M23ase_b-sheet_dom"/>
</dbReference>
<evidence type="ECO:0000313" key="11">
    <source>
        <dbReference type="EMBL" id="CAE09418.1"/>
    </source>
</evidence>
<feature type="domain" description="Csd3-like second N-terminal" evidence="10">
    <location>
        <begin position="140"/>
        <end position="229"/>
    </location>
</feature>
<evidence type="ECO:0000256" key="7">
    <source>
        <dbReference type="ARBA" id="ARBA00023049"/>
    </source>
</evidence>
<evidence type="ECO:0000256" key="1">
    <source>
        <dbReference type="ARBA" id="ARBA00001947"/>
    </source>
</evidence>
<evidence type="ECO:0000256" key="2">
    <source>
        <dbReference type="ARBA" id="ARBA00004196"/>
    </source>
</evidence>
<name>Q7MSN8_WOLSU</name>
<dbReference type="Pfam" id="PF19425">
    <property type="entry name" value="Csd3_N2"/>
    <property type="match status" value="1"/>
</dbReference>
<dbReference type="GO" id="GO:0006508">
    <property type="term" value="P:proteolysis"/>
    <property type="evidence" value="ECO:0007669"/>
    <property type="project" value="UniProtKB-KW"/>
</dbReference>
<reference evidence="11 12" key="1">
    <citation type="journal article" date="2003" name="Proc. Natl. Acad. Sci. U.S.A.">
        <title>Complete genome sequence and analysis of Wolinella succinogenes.</title>
        <authorList>
            <person name="Baar C."/>
            <person name="Eppinger M."/>
            <person name="Raddatz G."/>
            <person name="Simon JM."/>
            <person name="Lanz C."/>
            <person name="Klimmek O."/>
            <person name="Nandakumar R."/>
            <person name="Gross R."/>
            <person name="Rosinus A."/>
            <person name="Keller H."/>
            <person name="Jagtap P."/>
            <person name="Linke B."/>
            <person name="Meyer F."/>
            <person name="Lederer H."/>
            <person name="Schuster S.C."/>
        </authorList>
    </citation>
    <scope>NUCLEOTIDE SEQUENCE [LARGE SCALE GENOMIC DNA]</scope>
    <source>
        <strain evidence="12">ATCC 29543 / DSM 1740 / CCUG 13145 / JCM 31913 / LMG 7466 / NCTC 11488 / FDC 602W</strain>
    </source>
</reference>
<evidence type="ECO:0000259" key="10">
    <source>
        <dbReference type="Pfam" id="PF19425"/>
    </source>
</evidence>
<evidence type="ECO:0000256" key="6">
    <source>
        <dbReference type="ARBA" id="ARBA00022833"/>
    </source>
</evidence>
<dbReference type="AlphaFoldDB" id="Q7MSN8"/>
<accession>Q7MSN8</accession>
<dbReference type="STRING" id="273121.WS0264"/>
<dbReference type="InterPro" id="IPR045834">
    <property type="entry name" value="Csd3_N2"/>
</dbReference>
<dbReference type="InterPro" id="IPR050570">
    <property type="entry name" value="Cell_wall_metabolism_enzyme"/>
</dbReference>
<dbReference type="RefSeq" id="WP_011138219.1">
    <property type="nucleotide sequence ID" value="NC_005090.1"/>
</dbReference>
<evidence type="ECO:0000259" key="9">
    <source>
        <dbReference type="Pfam" id="PF18059"/>
    </source>
</evidence>
<dbReference type="Pfam" id="PF18059">
    <property type="entry name" value="Csd3_N"/>
    <property type="match status" value="1"/>
</dbReference>
<dbReference type="KEGG" id="wsu:WS0264"/>
<dbReference type="GO" id="GO:0046872">
    <property type="term" value="F:metal ion binding"/>
    <property type="evidence" value="ECO:0007669"/>
    <property type="project" value="UniProtKB-KW"/>
</dbReference>
<keyword evidence="3" id="KW-0645">Protease</keyword>
<dbReference type="PANTHER" id="PTHR21666">
    <property type="entry name" value="PEPTIDASE-RELATED"/>
    <property type="match status" value="1"/>
</dbReference>
<organism evidence="12">
    <name type="scientific">Wolinella succinogenes (strain ATCC 29543 / DSM 1740 / CCUG 13145 / JCM 31913 / LMG 7466 / NCTC 11488 / FDC 602W)</name>
    <name type="common">Vibrio succinogenes</name>
    <dbReference type="NCBI Taxonomy" id="273121"/>
    <lineage>
        <taxon>Bacteria</taxon>
        <taxon>Pseudomonadati</taxon>
        <taxon>Campylobacterota</taxon>
        <taxon>Epsilonproteobacteria</taxon>
        <taxon>Campylobacterales</taxon>
        <taxon>Helicobacteraceae</taxon>
        <taxon>Wolinella</taxon>
    </lineage>
</organism>
<dbReference type="Gene3D" id="3.10.450.350">
    <property type="match status" value="1"/>
</dbReference>
<dbReference type="HOGENOM" id="CLU_026846_4_2_7"/>
<gene>
    <name evidence="11" type="ordered locus">WS0264</name>
</gene>
<dbReference type="PANTHER" id="PTHR21666:SF288">
    <property type="entry name" value="CELL DIVISION PROTEIN YTFB"/>
    <property type="match status" value="1"/>
</dbReference>
<keyword evidence="7" id="KW-0482">Metalloprotease</keyword>
<protein>
    <submittedName>
        <fullName evidence="11">Uncharacterized protein</fullName>
    </submittedName>
</protein>
<evidence type="ECO:0000313" key="12">
    <source>
        <dbReference type="Proteomes" id="UP000000422"/>
    </source>
</evidence>
<comment type="subcellular location">
    <subcellularLocation>
        <location evidence="2">Cell envelope</location>
    </subcellularLocation>
</comment>
<keyword evidence="5" id="KW-0378">Hydrolase</keyword>
<dbReference type="eggNOG" id="COG0739">
    <property type="taxonomic scope" value="Bacteria"/>
</dbReference>
<proteinExistence type="predicted"/>
<evidence type="ECO:0000256" key="4">
    <source>
        <dbReference type="ARBA" id="ARBA00022723"/>
    </source>
</evidence>
<dbReference type="Gene3D" id="2.70.70.10">
    <property type="entry name" value="Glucose Permease (Domain IIA)"/>
    <property type="match status" value="1"/>
</dbReference>
<keyword evidence="6" id="KW-0862">Zinc</keyword>
<comment type="cofactor">
    <cofactor evidence="1">
        <name>Zn(2+)</name>
        <dbReference type="ChEBI" id="CHEBI:29105"/>
    </cofactor>
</comment>
<dbReference type="GO" id="GO:0004222">
    <property type="term" value="F:metalloendopeptidase activity"/>
    <property type="evidence" value="ECO:0007669"/>
    <property type="project" value="TreeGrafter"/>
</dbReference>
<evidence type="ECO:0000256" key="5">
    <source>
        <dbReference type="ARBA" id="ARBA00022801"/>
    </source>
</evidence>
<keyword evidence="12" id="KW-1185">Reference proteome</keyword>
<keyword evidence="4" id="KW-0479">Metal-binding</keyword>
<evidence type="ECO:0000256" key="3">
    <source>
        <dbReference type="ARBA" id="ARBA00022670"/>
    </source>
</evidence>
<dbReference type="Pfam" id="PF01551">
    <property type="entry name" value="Peptidase_M23"/>
    <property type="match status" value="1"/>
</dbReference>
<feature type="domain" description="Csd3 N-terminal" evidence="9">
    <location>
        <begin position="23"/>
        <end position="107"/>
    </location>
</feature>